<evidence type="ECO:0000313" key="2">
    <source>
        <dbReference type="Proteomes" id="UP001145742"/>
    </source>
</evidence>
<dbReference type="EMBL" id="WHWB01034710">
    <property type="protein sequence ID" value="KAJ7405417.1"/>
    <property type="molecule type" value="Genomic_DNA"/>
</dbReference>
<dbReference type="Proteomes" id="UP001145742">
    <property type="component" value="Unassembled WGS sequence"/>
</dbReference>
<organism evidence="1 2">
    <name type="scientific">Willisornis vidua</name>
    <name type="common">Xingu scale-backed antbird</name>
    <dbReference type="NCBI Taxonomy" id="1566151"/>
    <lineage>
        <taxon>Eukaryota</taxon>
        <taxon>Metazoa</taxon>
        <taxon>Chordata</taxon>
        <taxon>Craniata</taxon>
        <taxon>Vertebrata</taxon>
        <taxon>Euteleostomi</taxon>
        <taxon>Archelosauria</taxon>
        <taxon>Archosauria</taxon>
        <taxon>Dinosauria</taxon>
        <taxon>Saurischia</taxon>
        <taxon>Theropoda</taxon>
        <taxon>Coelurosauria</taxon>
        <taxon>Aves</taxon>
        <taxon>Neognathae</taxon>
        <taxon>Neoaves</taxon>
        <taxon>Telluraves</taxon>
        <taxon>Australaves</taxon>
        <taxon>Passeriformes</taxon>
        <taxon>Thamnophilidae</taxon>
        <taxon>Willisornis</taxon>
    </lineage>
</organism>
<gene>
    <name evidence="1" type="ORF">WISP_139811</name>
</gene>
<name>A0ABQ9CMD5_9PASS</name>
<accession>A0ABQ9CMD5</accession>
<sequence>MTPNWEELMTPLRAERSQEIRDMGKHQCMKFNKGKCWILHLGQGSPGFVYRLGNERLEISGVEKDLDALVDNQTMVKTVVRQTFPLQSMEIHSQADIHLQRKKDPTLEQVNAQKMFCSHGKTMQETSPNDTRNDSLEIKLNMEGLLIILIEANIASMNIWLSSLIYEVETLNSFIYAIQYGNYRHASTWECNYCGSNYKCIIAAGNKKESCHPVAKELSMGQHQVIHGSLAVHRLQFALGNE</sequence>
<reference evidence="1" key="1">
    <citation type="submission" date="2019-10" db="EMBL/GenBank/DDBJ databases">
        <authorList>
            <person name="Soares A.E.R."/>
            <person name="Aleixo A."/>
            <person name="Schneider P."/>
            <person name="Miyaki C.Y."/>
            <person name="Schneider M.P."/>
            <person name="Mello C."/>
            <person name="Vasconcelos A.T.R."/>
        </authorList>
    </citation>
    <scope>NUCLEOTIDE SEQUENCE</scope>
    <source>
        <tissue evidence="1">Muscle</tissue>
    </source>
</reference>
<evidence type="ECO:0000313" key="1">
    <source>
        <dbReference type="EMBL" id="KAJ7405417.1"/>
    </source>
</evidence>
<comment type="caution">
    <text evidence="1">The sequence shown here is derived from an EMBL/GenBank/DDBJ whole genome shotgun (WGS) entry which is preliminary data.</text>
</comment>
<protein>
    <submittedName>
        <fullName evidence="1">Uncharacterized protein</fullName>
    </submittedName>
</protein>
<proteinExistence type="predicted"/>
<keyword evidence="2" id="KW-1185">Reference proteome</keyword>